<gene>
    <name evidence="1" type="ORF">RM50_12280</name>
</gene>
<evidence type="ECO:0008006" key="3">
    <source>
        <dbReference type="Google" id="ProtNLM"/>
    </source>
</evidence>
<organism evidence="1 2">
    <name type="scientific">Pseudarthrobacter phenanthrenivorans</name>
    <name type="common">Arthrobacter phenanthrenivorans</name>
    <dbReference type="NCBI Taxonomy" id="361575"/>
    <lineage>
        <taxon>Bacteria</taxon>
        <taxon>Bacillati</taxon>
        <taxon>Actinomycetota</taxon>
        <taxon>Actinomycetes</taxon>
        <taxon>Micrococcales</taxon>
        <taxon>Micrococcaceae</taxon>
        <taxon>Pseudarthrobacter</taxon>
    </lineage>
</organism>
<dbReference type="RefSeq" id="WP_043452998.1">
    <property type="nucleotide sequence ID" value="NZ_JWTB01000023.1"/>
</dbReference>
<dbReference type="Proteomes" id="UP000031196">
    <property type="component" value="Unassembled WGS sequence"/>
</dbReference>
<comment type="caution">
    <text evidence="1">The sequence shown here is derived from an EMBL/GenBank/DDBJ whole genome shotgun (WGS) entry which is preliminary data.</text>
</comment>
<accession>A0A0B4CYU8</accession>
<dbReference type="EMBL" id="JWTB01000023">
    <property type="protein sequence ID" value="KIC66304.1"/>
    <property type="molecule type" value="Genomic_DNA"/>
</dbReference>
<dbReference type="SUPFAM" id="SSF52266">
    <property type="entry name" value="SGNH hydrolase"/>
    <property type="match status" value="1"/>
</dbReference>
<dbReference type="OrthoDB" id="8215557at2"/>
<evidence type="ECO:0000313" key="2">
    <source>
        <dbReference type="Proteomes" id="UP000031196"/>
    </source>
</evidence>
<reference evidence="1 2" key="1">
    <citation type="submission" date="2014-12" db="EMBL/GenBank/DDBJ databases">
        <title>Genome sequencing of Arthrobacter phenanthrenivorans SWC37.</title>
        <authorList>
            <person name="Tan P.W."/>
            <person name="Chan K.-G."/>
        </authorList>
    </citation>
    <scope>NUCLEOTIDE SEQUENCE [LARGE SCALE GENOMIC DNA]</scope>
    <source>
        <strain evidence="1 2">SWC37</strain>
    </source>
</reference>
<evidence type="ECO:0000313" key="1">
    <source>
        <dbReference type="EMBL" id="KIC66304.1"/>
    </source>
</evidence>
<name>A0A0B4CYU8_PSEPS</name>
<dbReference type="AlphaFoldDB" id="A0A0B4CYU8"/>
<proteinExistence type="predicted"/>
<protein>
    <recommendedName>
        <fullName evidence="3">SGNH hydrolase-type esterase domain-containing protein</fullName>
    </recommendedName>
</protein>
<sequence length="238" mass="24601">MYAPAAILGQPIDTGKAVVGIVGDSIGAGDNDSQRGFVERALGGNYSFQKVTFSGEGPIAWMDLDGTQRFRRVQLLHTVGVTHIISEHGVNSIGTTLATLQPLVIKYWNALAAIAPTWQTTITPQTTSTDGWTTTTNQTPVSSNANRIAFNTWLRDGAPMTAGTTSPAAVGATGGNIIRAGQAGHPLVGVLEIADLAETARNSGIWKTGYTTDGTHPGSTGTVPMSAGIPAATLFGPA</sequence>